<comment type="similarity">
    <text evidence="1">Belongs to the PemK/MazF family.</text>
</comment>
<reference evidence="3" key="1">
    <citation type="submission" date="2022-06" db="EMBL/GenBank/DDBJ databases">
        <title>Ornithinimicrobium HY1793.</title>
        <authorList>
            <person name="Huang Y."/>
        </authorList>
    </citation>
    <scope>NUCLEOTIDE SEQUENCE</scope>
    <source>
        <strain evidence="3">HY1793</strain>
    </source>
</reference>
<name>A0ABY4YVL4_9MICO</name>
<dbReference type="PANTHER" id="PTHR33988:SF2">
    <property type="entry name" value="ENDORIBONUCLEASE MAZF"/>
    <property type="match status" value="1"/>
</dbReference>
<evidence type="ECO:0000256" key="1">
    <source>
        <dbReference type="ARBA" id="ARBA00007521"/>
    </source>
</evidence>
<protein>
    <submittedName>
        <fullName evidence="3">Type II toxin-antitoxin system PemK/MazF family toxin</fullName>
    </submittedName>
</protein>
<dbReference type="RefSeq" id="WP_252593974.1">
    <property type="nucleotide sequence ID" value="NZ_CP099489.1"/>
</dbReference>
<proteinExistence type="inferred from homology"/>
<keyword evidence="2" id="KW-1277">Toxin-antitoxin system</keyword>
<dbReference type="PANTHER" id="PTHR33988">
    <property type="entry name" value="ENDORIBONUCLEASE MAZF-RELATED"/>
    <property type="match status" value="1"/>
</dbReference>
<keyword evidence="4" id="KW-1185">Reference proteome</keyword>
<dbReference type="SUPFAM" id="SSF50118">
    <property type="entry name" value="Cell growth inhibitor/plasmid maintenance toxic component"/>
    <property type="match status" value="1"/>
</dbReference>
<dbReference type="EMBL" id="CP099489">
    <property type="protein sequence ID" value="USQ80599.1"/>
    <property type="molecule type" value="Genomic_DNA"/>
</dbReference>
<accession>A0ABY4YVL4</accession>
<evidence type="ECO:0000256" key="2">
    <source>
        <dbReference type="ARBA" id="ARBA00022649"/>
    </source>
</evidence>
<dbReference type="Pfam" id="PF02452">
    <property type="entry name" value="PemK_toxin"/>
    <property type="match status" value="1"/>
</dbReference>
<gene>
    <name evidence="3" type="ORF">NF556_02740</name>
</gene>
<evidence type="ECO:0000313" key="3">
    <source>
        <dbReference type="EMBL" id="USQ80599.1"/>
    </source>
</evidence>
<sequence length="109" mass="11969">MRRGEIFTAAARGPYTGKPRPVVVIQDDRFDATASVTVCPVTTNPVEAPLTRLMIHPTELNGLDQPSRLMVDKVMTMPRTGLRERVGRLTDGDLVRLNRALIVFLGLAG</sequence>
<dbReference type="Gene3D" id="2.30.30.110">
    <property type="match status" value="1"/>
</dbReference>
<organism evidence="3 4">
    <name type="scientific">Ornithinimicrobium faecis</name>
    <dbReference type="NCBI Taxonomy" id="2934158"/>
    <lineage>
        <taxon>Bacteria</taxon>
        <taxon>Bacillati</taxon>
        <taxon>Actinomycetota</taxon>
        <taxon>Actinomycetes</taxon>
        <taxon>Micrococcales</taxon>
        <taxon>Ornithinimicrobiaceae</taxon>
        <taxon>Ornithinimicrobium</taxon>
    </lineage>
</organism>
<evidence type="ECO:0000313" key="4">
    <source>
        <dbReference type="Proteomes" id="UP001056455"/>
    </source>
</evidence>
<dbReference type="Proteomes" id="UP001056455">
    <property type="component" value="Chromosome"/>
</dbReference>
<dbReference type="InterPro" id="IPR003477">
    <property type="entry name" value="PemK-like"/>
</dbReference>
<dbReference type="InterPro" id="IPR011067">
    <property type="entry name" value="Plasmid_toxin/cell-grow_inhib"/>
</dbReference>